<protein>
    <submittedName>
        <fullName evidence="1">DUF1905 domain-containing protein</fullName>
    </submittedName>
</protein>
<dbReference type="EMBL" id="JAGQLK010000205">
    <property type="protein sequence ID" value="MCA9383994.1"/>
    <property type="molecule type" value="Genomic_DNA"/>
</dbReference>
<sequence length="145" mass="16371">MKYKGKILQTGKTSAGIIISDDFVEKLGGGRKPKVKVKFNDYEYRGSIAFMHGNFWLSVTNETREKSGVKVDQEVEIDIELDTAPRTVEVPDDFQAALNNNSKANVAFEKLSYSHKRAHVLPIEAAKKPETRARRIEKSIEMLSQ</sequence>
<dbReference type="Pfam" id="PF08922">
    <property type="entry name" value="DUF1905"/>
    <property type="match status" value="1"/>
</dbReference>
<comment type="caution">
    <text evidence="1">The sequence shown here is derived from an EMBL/GenBank/DDBJ whole genome shotgun (WGS) entry which is preliminary data.</text>
</comment>
<dbReference type="Gene3D" id="2.40.30.100">
    <property type="entry name" value="AF2212/PG0164-like"/>
    <property type="match status" value="1"/>
</dbReference>
<accession>A0A955L6X7</accession>
<reference evidence="1" key="1">
    <citation type="submission" date="2020-04" db="EMBL/GenBank/DDBJ databases">
        <authorList>
            <person name="Zhang T."/>
        </authorList>
    </citation>
    <scope>NUCLEOTIDE SEQUENCE</scope>
    <source>
        <strain evidence="1">HKST-UBA14</strain>
    </source>
</reference>
<dbReference type="SUPFAM" id="SSF141694">
    <property type="entry name" value="AF2212/PG0164-like"/>
    <property type="match status" value="1"/>
</dbReference>
<evidence type="ECO:0000313" key="2">
    <source>
        <dbReference type="Proteomes" id="UP000783287"/>
    </source>
</evidence>
<dbReference type="InterPro" id="IPR037079">
    <property type="entry name" value="AF2212/PG0164-like_sf"/>
</dbReference>
<evidence type="ECO:0000313" key="1">
    <source>
        <dbReference type="EMBL" id="MCA9383994.1"/>
    </source>
</evidence>
<dbReference type="AlphaFoldDB" id="A0A955L6X7"/>
<reference evidence="1" key="2">
    <citation type="journal article" date="2021" name="Microbiome">
        <title>Successional dynamics and alternative stable states in a saline activated sludge microbial community over 9 years.</title>
        <authorList>
            <person name="Wang Y."/>
            <person name="Ye J."/>
            <person name="Ju F."/>
            <person name="Liu L."/>
            <person name="Boyd J.A."/>
            <person name="Deng Y."/>
            <person name="Parks D.H."/>
            <person name="Jiang X."/>
            <person name="Yin X."/>
            <person name="Woodcroft B.J."/>
            <person name="Tyson G.W."/>
            <person name="Hugenholtz P."/>
            <person name="Polz M.F."/>
            <person name="Zhang T."/>
        </authorList>
    </citation>
    <scope>NUCLEOTIDE SEQUENCE</scope>
    <source>
        <strain evidence="1">HKST-UBA14</strain>
    </source>
</reference>
<dbReference type="InterPro" id="IPR015018">
    <property type="entry name" value="DUF1905"/>
</dbReference>
<organism evidence="1 2">
    <name type="scientific">Candidatus Dojkabacteria bacterium</name>
    <dbReference type="NCBI Taxonomy" id="2099670"/>
    <lineage>
        <taxon>Bacteria</taxon>
        <taxon>Candidatus Dojkabacteria</taxon>
    </lineage>
</organism>
<name>A0A955L6X7_9BACT</name>
<dbReference type="Proteomes" id="UP000783287">
    <property type="component" value="Unassembled WGS sequence"/>
</dbReference>
<proteinExistence type="predicted"/>
<dbReference type="Pfam" id="PF13376">
    <property type="entry name" value="OmdA"/>
    <property type="match status" value="1"/>
</dbReference>
<gene>
    <name evidence="1" type="ORF">KC909_06560</name>
</gene>